<gene>
    <name evidence="1" type="ORF">HDA39_002722</name>
</gene>
<organism evidence="1 2">
    <name type="scientific">Kribbella italica</name>
    <dbReference type="NCBI Taxonomy" id="1540520"/>
    <lineage>
        <taxon>Bacteria</taxon>
        <taxon>Bacillati</taxon>
        <taxon>Actinomycetota</taxon>
        <taxon>Actinomycetes</taxon>
        <taxon>Propionibacteriales</taxon>
        <taxon>Kribbellaceae</taxon>
        <taxon>Kribbella</taxon>
    </lineage>
</organism>
<sequence length="134" mass="14563">MITPCLVADDPSEAVTALLTAAATPAPPRPPGAWTLGYVDAAGIQRTADLASHTARIREYAERHHLSLISTYVDRPDEMLGFGALLAAIERHHPDRVLVTALAHLDAPAPDPHATETRHDRLRKLGVRIEQVFP</sequence>
<comment type="caution">
    <text evidence="1">The sequence shown here is derived from an EMBL/GenBank/DDBJ whole genome shotgun (WGS) entry which is preliminary data.</text>
</comment>
<evidence type="ECO:0000313" key="1">
    <source>
        <dbReference type="EMBL" id="MBB5835988.1"/>
    </source>
</evidence>
<dbReference type="AlphaFoldDB" id="A0A7W9J5P7"/>
<dbReference type="Proteomes" id="UP000549971">
    <property type="component" value="Unassembled WGS sequence"/>
</dbReference>
<reference evidence="1 2" key="1">
    <citation type="submission" date="2020-08" db="EMBL/GenBank/DDBJ databases">
        <title>Sequencing the genomes of 1000 actinobacteria strains.</title>
        <authorList>
            <person name="Klenk H.-P."/>
        </authorList>
    </citation>
    <scope>NUCLEOTIDE SEQUENCE [LARGE SCALE GENOMIC DNA]</scope>
    <source>
        <strain evidence="1 2">DSM 28967</strain>
    </source>
</reference>
<keyword evidence="2" id="KW-1185">Reference proteome</keyword>
<dbReference type="RefSeq" id="WP_184795558.1">
    <property type="nucleotide sequence ID" value="NZ_JACHMY010000001.1"/>
</dbReference>
<proteinExistence type="predicted"/>
<evidence type="ECO:0008006" key="3">
    <source>
        <dbReference type="Google" id="ProtNLM"/>
    </source>
</evidence>
<dbReference type="EMBL" id="JACHMY010000001">
    <property type="protein sequence ID" value="MBB5835988.1"/>
    <property type="molecule type" value="Genomic_DNA"/>
</dbReference>
<evidence type="ECO:0000313" key="2">
    <source>
        <dbReference type="Proteomes" id="UP000549971"/>
    </source>
</evidence>
<protein>
    <recommendedName>
        <fullName evidence="3">Recombinase family protein</fullName>
    </recommendedName>
</protein>
<accession>A0A7W9J5P7</accession>
<name>A0A7W9J5P7_9ACTN</name>